<keyword evidence="4" id="KW-0378">Hydrolase</keyword>
<comment type="catalytic activity">
    <reaction evidence="1">
        <text>a beta-lactam + H2O = a substituted beta-amino acid</text>
        <dbReference type="Rhea" id="RHEA:20401"/>
        <dbReference type="ChEBI" id="CHEBI:15377"/>
        <dbReference type="ChEBI" id="CHEBI:35627"/>
        <dbReference type="ChEBI" id="CHEBI:140347"/>
        <dbReference type="EC" id="3.5.2.6"/>
    </reaction>
</comment>
<dbReference type="Pfam" id="PF13354">
    <property type="entry name" value="Beta-lactamase2"/>
    <property type="match status" value="1"/>
</dbReference>
<evidence type="ECO:0000313" key="5">
    <source>
        <dbReference type="Proteomes" id="UP000460561"/>
    </source>
</evidence>
<dbReference type="SUPFAM" id="SSF56601">
    <property type="entry name" value="beta-lactamase/transpeptidase-like"/>
    <property type="match status" value="1"/>
</dbReference>
<keyword evidence="2" id="KW-0732">Signal</keyword>
<comment type="caution">
    <text evidence="4">The sequence shown here is derived from an EMBL/GenBank/DDBJ whole genome shotgun (WGS) entry which is preliminary data.</text>
</comment>
<evidence type="ECO:0000259" key="3">
    <source>
        <dbReference type="Pfam" id="PF13354"/>
    </source>
</evidence>
<feature type="chain" id="PRO_5032879894" evidence="2">
    <location>
        <begin position="22"/>
        <end position="435"/>
    </location>
</feature>
<dbReference type="PANTHER" id="PTHR35333:SF5">
    <property type="entry name" value="CONSERVED LIPOPROTEIN LPQF-RELATED"/>
    <property type="match status" value="1"/>
</dbReference>
<dbReference type="GO" id="GO:0046677">
    <property type="term" value="P:response to antibiotic"/>
    <property type="evidence" value="ECO:0007669"/>
    <property type="project" value="InterPro"/>
</dbReference>
<dbReference type="Proteomes" id="UP000460561">
    <property type="component" value="Unassembled WGS sequence"/>
</dbReference>
<name>A0A845A6P1_9SPHN</name>
<dbReference type="RefSeq" id="WP_160738363.1">
    <property type="nucleotide sequence ID" value="NZ_WTYQ01000001.1"/>
</dbReference>
<organism evidence="4 5">
    <name type="scientific">Altericroceibacterium indicum</name>
    <dbReference type="NCBI Taxonomy" id="374177"/>
    <lineage>
        <taxon>Bacteria</taxon>
        <taxon>Pseudomonadati</taxon>
        <taxon>Pseudomonadota</taxon>
        <taxon>Alphaproteobacteria</taxon>
        <taxon>Sphingomonadales</taxon>
        <taxon>Erythrobacteraceae</taxon>
        <taxon>Altericroceibacterium</taxon>
    </lineage>
</organism>
<evidence type="ECO:0000256" key="2">
    <source>
        <dbReference type="SAM" id="SignalP"/>
    </source>
</evidence>
<gene>
    <name evidence="4" type="ORF">GRI39_04055</name>
</gene>
<proteinExistence type="predicted"/>
<protein>
    <submittedName>
        <fullName evidence="4">Serine hydrolase</fullName>
    </submittedName>
</protein>
<accession>A0A845A6P1</accession>
<dbReference type="InterPro" id="IPR045155">
    <property type="entry name" value="Beta-lactam_cat"/>
</dbReference>
<keyword evidence="5" id="KW-1185">Reference proteome</keyword>
<dbReference type="InterPro" id="IPR012338">
    <property type="entry name" value="Beta-lactam/transpept-like"/>
</dbReference>
<dbReference type="EMBL" id="WTYQ01000001">
    <property type="protein sequence ID" value="MXP25217.1"/>
    <property type="molecule type" value="Genomic_DNA"/>
</dbReference>
<dbReference type="OrthoDB" id="108135at2"/>
<dbReference type="Gene3D" id="3.40.710.10">
    <property type="entry name" value="DD-peptidase/beta-lactamase superfamily"/>
    <property type="match status" value="1"/>
</dbReference>
<feature type="signal peptide" evidence="2">
    <location>
        <begin position="1"/>
        <end position="21"/>
    </location>
</feature>
<dbReference type="GO" id="GO:0030655">
    <property type="term" value="P:beta-lactam antibiotic catabolic process"/>
    <property type="evidence" value="ECO:0007669"/>
    <property type="project" value="InterPro"/>
</dbReference>
<feature type="domain" description="Beta-lactamase class A catalytic" evidence="3">
    <location>
        <begin position="162"/>
        <end position="362"/>
    </location>
</feature>
<dbReference type="GO" id="GO:0008800">
    <property type="term" value="F:beta-lactamase activity"/>
    <property type="evidence" value="ECO:0007669"/>
    <property type="project" value="UniProtKB-EC"/>
</dbReference>
<reference evidence="4 5" key="1">
    <citation type="submission" date="2019-12" db="EMBL/GenBank/DDBJ databases">
        <title>Genomic-based taxomic classification of the family Erythrobacteraceae.</title>
        <authorList>
            <person name="Xu L."/>
        </authorList>
    </citation>
    <scope>NUCLEOTIDE SEQUENCE [LARGE SCALE GENOMIC DNA]</scope>
    <source>
        <strain evidence="4 5">DSM 18604</strain>
    </source>
</reference>
<sequence>MSLRYSLAAFVAALTSFSASAQAPDMAAMTGGDRLEQRAADIAAALNGTKPYSDVFSDAFLAAVPILQLEGLFAQLEKQAGPLEAIEIEKATPAKGQATLHLRFEKAEAKGELQLLSQEPYKVGGFRIGALKPLADTPKELISDFSELHGKAGLLLQRVGADERLLSINADESFAIGSTFKLYILSALSQDIADGKISWSDVLSLSGPSSPGSVLHDWPDGSPMTLHTLATFMISQSDNRATDILANMLGRGRLEEEVRRAGHADPSAMQPFLTTAELFALKQRGKEVTDRYGAADDATQRAMLAEVSSPNNSGNAVDSYLTGKPVAIDTVEWFASPADVSRLLAYIAQSGRQDMLDIMAVNPALNAEETAQWDYVGYKGGSEPGVLSLNWLLRAKDGAYYTLTMSWNDPDQEVDEAKFILLAYRALGLALPSKN</sequence>
<dbReference type="InterPro" id="IPR000871">
    <property type="entry name" value="Beta-lactam_class-A"/>
</dbReference>
<evidence type="ECO:0000313" key="4">
    <source>
        <dbReference type="EMBL" id="MXP25217.1"/>
    </source>
</evidence>
<evidence type="ECO:0000256" key="1">
    <source>
        <dbReference type="ARBA" id="ARBA00001526"/>
    </source>
</evidence>
<dbReference type="PANTHER" id="PTHR35333">
    <property type="entry name" value="BETA-LACTAMASE"/>
    <property type="match status" value="1"/>
</dbReference>
<dbReference type="AlphaFoldDB" id="A0A845A6P1"/>